<evidence type="ECO:0000313" key="1">
    <source>
        <dbReference type="EMBL" id="ERN40098.1"/>
    </source>
</evidence>
<organism evidence="1 2">
    <name type="scientific">Rubidibacter lacunae KORDI 51-2</name>
    <dbReference type="NCBI Taxonomy" id="582515"/>
    <lineage>
        <taxon>Bacteria</taxon>
        <taxon>Bacillati</taxon>
        <taxon>Cyanobacteriota</taxon>
        <taxon>Cyanophyceae</taxon>
        <taxon>Oscillatoriophycideae</taxon>
        <taxon>Chroococcales</taxon>
        <taxon>Aphanothecaceae</taxon>
        <taxon>Rubidibacter</taxon>
    </lineage>
</organism>
<name>U5D645_9CHRO</name>
<protein>
    <recommendedName>
        <fullName evidence="3">DUF1816 domain-containing protein</fullName>
    </recommendedName>
</protein>
<evidence type="ECO:0000313" key="2">
    <source>
        <dbReference type="Proteomes" id="UP000016960"/>
    </source>
</evidence>
<dbReference type="OrthoDB" id="560125at2"/>
<dbReference type="eggNOG" id="COG2199">
    <property type="taxonomic scope" value="Bacteria"/>
</dbReference>
<gene>
    <name evidence="1" type="ORF">KR51_00033850</name>
</gene>
<dbReference type="EMBL" id="ASSJ01000081">
    <property type="protein sequence ID" value="ERN40098.1"/>
    <property type="molecule type" value="Genomic_DNA"/>
</dbReference>
<accession>U5D645</accession>
<proteinExistence type="predicted"/>
<dbReference type="STRING" id="582515.KR51_00033850"/>
<dbReference type="RefSeq" id="WP_022608992.1">
    <property type="nucleotide sequence ID" value="NZ_ASSJ01000081.1"/>
</dbReference>
<keyword evidence="2" id="KW-1185">Reference proteome</keyword>
<evidence type="ECO:0008006" key="3">
    <source>
        <dbReference type="Google" id="ProtNLM"/>
    </source>
</evidence>
<dbReference type="Pfam" id="PF08846">
    <property type="entry name" value="DUF1816"/>
    <property type="match status" value="1"/>
</dbReference>
<dbReference type="AlphaFoldDB" id="U5D645"/>
<dbReference type="InParanoid" id="U5D645"/>
<sequence length="94" mass="10327">MMKLLVNILDSLGAAWWVRIKTENPQCTYCFGPFANKREAEASQDGYIEDLESEGATIAALIVERCKPEDLTVYGEDGEQSALEKIPTLSGQAS</sequence>
<reference evidence="1 2" key="1">
    <citation type="submission" date="2013-05" db="EMBL/GenBank/DDBJ databases">
        <title>Draft genome sequence of Rubidibacter lacunae KORDI 51-2.</title>
        <authorList>
            <person name="Choi D.H."/>
            <person name="Noh J.H."/>
            <person name="Kwon K.-K."/>
            <person name="Lee J.-H."/>
            <person name="Ryu J.-Y."/>
        </authorList>
    </citation>
    <scope>NUCLEOTIDE SEQUENCE [LARGE SCALE GENOMIC DNA]</scope>
    <source>
        <strain evidence="1 2">KORDI 51-2</strain>
    </source>
</reference>
<comment type="caution">
    <text evidence="1">The sequence shown here is derived from an EMBL/GenBank/DDBJ whole genome shotgun (WGS) entry which is preliminary data.</text>
</comment>
<dbReference type="InterPro" id="IPR014945">
    <property type="entry name" value="DUF1816"/>
</dbReference>
<dbReference type="Proteomes" id="UP000016960">
    <property type="component" value="Unassembled WGS sequence"/>
</dbReference>